<evidence type="ECO:0000256" key="3">
    <source>
        <dbReference type="ARBA" id="ARBA00022771"/>
    </source>
</evidence>
<dbReference type="FunFam" id="3.30.160.60:FF:001997">
    <property type="entry name" value="Uncharacterized protein"/>
    <property type="match status" value="1"/>
</dbReference>
<feature type="region of interest" description="Disordered" evidence="7">
    <location>
        <begin position="533"/>
        <end position="553"/>
    </location>
</feature>
<feature type="region of interest" description="Disordered" evidence="7">
    <location>
        <begin position="373"/>
        <end position="398"/>
    </location>
</feature>
<feature type="compositionally biased region" description="Acidic residues" evidence="7">
    <location>
        <begin position="244"/>
        <end position="253"/>
    </location>
</feature>
<feature type="domain" description="C2H2-type" evidence="8">
    <location>
        <begin position="102"/>
        <end position="129"/>
    </location>
</feature>
<proteinExistence type="predicted"/>
<keyword evidence="5" id="KW-0539">Nucleus</keyword>
<keyword evidence="2" id="KW-0677">Repeat</keyword>
<dbReference type="GO" id="GO:0031519">
    <property type="term" value="C:PcG protein complex"/>
    <property type="evidence" value="ECO:0007669"/>
    <property type="project" value="TreeGrafter"/>
</dbReference>
<organism evidence="9 10">
    <name type="scientific">Salvelinus namaycush</name>
    <name type="common">Lake trout</name>
    <name type="synonym">Salmo namaycush</name>
    <dbReference type="NCBI Taxonomy" id="8040"/>
    <lineage>
        <taxon>Eukaryota</taxon>
        <taxon>Metazoa</taxon>
        <taxon>Chordata</taxon>
        <taxon>Craniata</taxon>
        <taxon>Vertebrata</taxon>
        <taxon>Euteleostomi</taxon>
        <taxon>Actinopterygii</taxon>
        <taxon>Neopterygii</taxon>
        <taxon>Teleostei</taxon>
        <taxon>Protacanthopterygii</taxon>
        <taxon>Salmoniformes</taxon>
        <taxon>Salmonidae</taxon>
        <taxon>Salmoninae</taxon>
        <taxon>Salvelinus</taxon>
    </lineage>
</organism>
<feature type="region of interest" description="Disordered" evidence="7">
    <location>
        <begin position="281"/>
        <end position="339"/>
    </location>
</feature>
<evidence type="ECO:0000256" key="5">
    <source>
        <dbReference type="ARBA" id="ARBA00023242"/>
    </source>
</evidence>
<dbReference type="AlphaFoldDB" id="A0A8U0QI45"/>
<evidence type="ECO:0000256" key="7">
    <source>
        <dbReference type="SAM" id="MobiDB-lite"/>
    </source>
</evidence>
<feature type="region of interest" description="Disordered" evidence="7">
    <location>
        <begin position="1"/>
        <end position="43"/>
    </location>
</feature>
<evidence type="ECO:0000256" key="6">
    <source>
        <dbReference type="PROSITE-ProRule" id="PRU00042"/>
    </source>
</evidence>
<dbReference type="SUPFAM" id="SSF57667">
    <property type="entry name" value="beta-beta-alpha zinc fingers"/>
    <property type="match status" value="6"/>
</dbReference>
<dbReference type="Gene3D" id="3.30.160.60">
    <property type="entry name" value="Classic Zinc Finger"/>
    <property type="match status" value="10"/>
</dbReference>
<evidence type="ECO:0000313" key="9">
    <source>
        <dbReference type="Proteomes" id="UP000808372"/>
    </source>
</evidence>
<evidence type="ECO:0000256" key="2">
    <source>
        <dbReference type="ARBA" id="ARBA00022737"/>
    </source>
</evidence>
<feature type="domain" description="C2H2-type" evidence="8">
    <location>
        <begin position="405"/>
        <end position="432"/>
    </location>
</feature>
<dbReference type="FunFam" id="3.30.160.60:FF:000710">
    <property type="entry name" value="Zinc finger protein 768"/>
    <property type="match status" value="1"/>
</dbReference>
<feature type="region of interest" description="Disordered" evidence="7">
    <location>
        <begin position="229"/>
        <end position="255"/>
    </location>
</feature>
<dbReference type="InterPro" id="IPR036236">
    <property type="entry name" value="Znf_C2H2_sf"/>
</dbReference>
<dbReference type="PANTHER" id="PTHR14003:SF23">
    <property type="entry name" value="ZINC FINGER PROTEIN 143"/>
    <property type="match status" value="1"/>
</dbReference>
<dbReference type="GO" id="GO:0000978">
    <property type="term" value="F:RNA polymerase II cis-regulatory region sequence-specific DNA binding"/>
    <property type="evidence" value="ECO:0007669"/>
    <property type="project" value="TreeGrafter"/>
</dbReference>
<evidence type="ECO:0000256" key="1">
    <source>
        <dbReference type="ARBA" id="ARBA00022723"/>
    </source>
</evidence>
<dbReference type="KEGG" id="snh:120043229"/>
<dbReference type="InterPro" id="IPR013087">
    <property type="entry name" value="Znf_C2H2_type"/>
</dbReference>
<dbReference type="GO" id="GO:0005667">
    <property type="term" value="C:transcription regulator complex"/>
    <property type="evidence" value="ECO:0007669"/>
    <property type="project" value="TreeGrafter"/>
</dbReference>
<feature type="domain" description="C2H2-type" evidence="8">
    <location>
        <begin position="489"/>
        <end position="516"/>
    </location>
</feature>
<dbReference type="GO" id="GO:0000785">
    <property type="term" value="C:chromatin"/>
    <property type="evidence" value="ECO:0007669"/>
    <property type="project" value="TreeGrafter"/>
</dbReference>
<feature type="domain" description="C2H2-type" evidence="8">
    <location>
        <begin position="74"/>
        <end position="101"/>
    </location>
</feature>
<dbReference type="PANTHER" id="PTHR14003">
    <property type="entry name" value="TRANSCRIPTIONAL REPRESSOR PROTEIN YY"/>
    <property type="match status" value="1"/>
</dbReference>
<dbReference type="PROSITE" id="PS00028">
    <property type="entry name" value="ZINC_FINGER_C2H2_1"/>
    <property type="match status" value="10"/>
</dbReference>
<feature type="domain" description="C2H2-type" evidence="8">
    <location>
        <begin position="157"/>
        <end position="184"/>
    </location>
</feature>
<feature type="domain" description="C2H2-type" evidence="8">
    <location>
        <begin position="461"/>
        <end position="488"/>
    </location>
</feature>
<feature type="domain" description="C2H2-type" evidence="8">
    <location>
        <begin position="185"/>
        <end position="212"/>
    </location>
</feature>
<keyword evidence="1" id="KW-0479">Metal-binding</keyword>
<dbReference type="FunFam" id="3.30.160.60:FF:001927">
    <property type="entry name" value="Zinc finger protein 1184"/>
    <property type="match status" value="1"/>
</dbReference>
<dbReference type="Pfam" id="PF13894">
    <property type="entry name" value="zf-C2H2_4"/>
    <property type="match status" value="1"/>
</dbReference>
<dbReference type="GO" id="GO:0008270">
    <property type="term" value="F:zinc ion binding"/>
    <property type="evidence" value="ECO:0007669"/>
    <property type="project" value="UniProtKB-KW"/>
</dbReference>
<dbReference type="PROSITE" id="PS50157">
    <property type="entry name" value="ZINC_FINGER_C2H2_2"/>
    <property type="match status" value="10"/>
</dbReference>
<dbReference type="SMART" id="SM00355">
    <property type="entry name" value="ZnF_C2H2"/>
    <property type="match status" value="10"/>
</dbReference>
<sequence>MDEDGDGRSSLSNSCPTRPKPTQSPVPVRNHRNQRTLQGPKLLKVDWDSLFRERQPPSGAAKHQENQQKPKTFHACPVCGRHCQKLSILQIHMRIHTGEKPYPCPDCGKKFAHLGAMRRHHLTHTGEKPYSCSVCGKSFTQSGHLKEHQQSHSGEKHHCLICLKQYIRAEDLKIHHRVHTGERPYRCAECGKSYIRSKNLRAHKLTHQRTGSGGKSDGEMAATIQVKVKEEEEEEEVGGFINAEGEEEEEEEVGGFINAEGEEEEESVGGFINAEGEEVGWSFPDLSESPVHGSSGSEGGSPPTSHINKDPGDQSSTKAIESQGPDPRHEDITQTPGINVHIVEEKEEVKEEDEVGGFINSEGEEFDWDSIQHRESPNCGLDSKASPATSEHPEHQESHKTKTSHCCSVCGRECYKLSVLQIHMRIHTGEKPYPCPDCGKKFAHLGAMRRHLLTHTGEKPYSCPVCGKSFTQSGHLREHQQSHSGEKPHLCLVCGRGFSRASDLRIHHRVHTGERPYSCDYCGKRYGRCQKLRAHQRTHHSDRTHADTGEETE</sequence>
<dbReference type="RefSeq" id="XP_038843812.1">
    <property type="nucleotide sequence ID" value="XM_038987884.1"/>
</dbReference>
<protein>
    <submittedName>
        <fullName evidence="10">Zinc finger protein 2 homolog isoform X1</fullName>
    </submittedName>
</protein>
<keyword evidence="3 6" id="KW-0863">Zinc-finger</keyword>
<feature type="domain" description="C2H2-type" evidence="8">
    <location>
        <begin position="433"/>
        <end position="460"/>
    </location>
</feature>
<dbReference type="FunFam" id="3.30.160.60:FF:002343">
    <property type="entry name" value="Zinc finger protein 33A"/>
    <property type="match status" value="4"/>
</dbReference>
<dbReference type="Proteomes" id="UP000808372">
    <property type="component" value="Unplaced"/>
</dbReference>
<dbReference type="Pfam" id="PF13465">
    <property type="entry name" value="zf-H2C2_2"/>
    <property type="match status" value="2"/>
</dbReference>
<feature type="compositionally biased region" description="Basic and acidic residues" evidence="7">
    <location>
        <begin position="539"/>
        <end position="553"/>
    </location>
</feature>
<keyword evidence="4" id="KW-0862">Zinc</keyword>
<reference evidence="10" key="1">
    <citation type="submission" date="2025-08" db="UniProtKB">
        <authorList>
            <consortium name="RefSeq"/>
        </authorList>
    </citation>
    <scope>IDENTIFICATION</scope>
    <source>
        <tissue evidence="10">White muscle</tissue>
    </source>
</reference>
<keyword evidence="9" id="KW-1185">Reference proteome</keyword>
<dbReference type="GO" id="GO:0000981">
    <property type="term" value="F:DNA-binding transcription factor activity, RNA polymerase II-specific"/>
    <property type="evidence" value="ECO:0007669"/>
    <property type="project" value="TreeGrafter"/>
</dbReference>
<gene>
    <name evidence="10" type="primary">LOC120043229</name>
</gene>
<evidence type="ECO:0000259" key="8">
    <source>
        <dbReference type="PROSITE" id="PS50157"/>
    </source>
</evidence>
<dbReference type="GeneID" id="120043229"/>
<dbReference type="Pfam" id="PF00096">
    <property type="entry name" value="zf-C2H2"/>
    <property type="match status" value="3"/>
</dbReference>
<evidence type="ECO:0000313" key="10">
    <source>
        <dbReference type="RefSeq" id="XP_038843812.1"/>
    </source>
</evidence>
<feature type="compositionally biased region" description="Low complexity" evidence="7">
    <location>
        <begin position="287"/>
        <end position="306"/>
    </location>
</feature>
<evidence type="ECO:0000256" key="4">
    <source>
        <dbReference type="ARBA" id="ARBA00022833"/>
    </source>
</evidence>
<name>A0A8U0QI45_SALNM</name>
<feature type="domain" description="C2H2-type" evidence="8">
    <location>
        <begin position="130"/>
        <end position="157"/>
    </location>
</feature>
<feature type="domain" description="C2H2-type" evidence="8">
    <location>
        <begin position="517"/>
        <end position="544"/>
    </location>
</feature>
<accession>A0A8U0QI45</accession>